<dbReference type="AlphaFoldDB" id="A0AA39NZX7"/>
<evidence type="ECO:0000256" key="2">
    <source>
        <dbReference type="SAM" id="MobiDB-lite"/>
    </source>
</evidence>
<feature type="region of interest" description="Disordered" evidence="2">
    <location>
        <begin position="353"/>
        <end position="373"/>
    </location>
</feature>
<dbReference type="PANTHER" id="PTHR48104:SF30">
    <property type="entry name" value="METACASPASE-1"/>
    <property type="match status" value="1"/>
</dbReference>
<dbReference type="GO" id="GO:0005737">
    <property type="term" value="C:cytoplasm"/>
    <property type="evidence" value="ECO:0007669"/>
    <property type="project" value="TreeGrafter"/>
</dbReference>
<evidence type="ECO:0000313" key="5">
    <source>
        <dbReference type="Proteomes" id="UP001175228"/>
    </source>
</evidence>
<evidence type="ECO:0000259" key="3">
    <source>
        <dbReference type="Pfam" id="PF00656"/>
    </source>
</evidence>
<dbReference type="GO" id="GO:0006508">
    <property type="term" value="P:proteolysis"/>
    <property type="evidence" value="ECO:0007669"/>
    <property type="project" value="InterPro"/>
</dbReference>
<protein>
    <submittedName>
        <fullName evidence="4">Peptidase C14, caspase domain-containing protein</fullName>
    </submittedName>
</protein>
<gene>
    <name evidence="4" type="ORF">EDD18DRAFT_1367799</name>
</gene>
<dbReference type="InterPro" id="IPR050452">
    <property type="entry name" value="Metacaspase"/>
</dbReference>
<reference evidence="4" key="1">
    <citation type="submission" date="2023-06" db="EMBL/GenBank/DDBJ databases">
        <authorList>
            <consortium name="Lawrence Berkeley National Laboratory"/>
            <person name="Ahrendt S."/>
            <person name="Sahu N."/>
            <person name="Indic B."/>
            <person name="Wong-Bajracharya J."/>
            <person name="Merenyi Z."/>
            <person name="Ke H.-M."/>
            <person name="Monk M."/>
            <person name="Kocsube S."/>
            <person name="Drula E."/>
            <person name="Lipzen A."/>
            <person name="Balint B."/>
            <person name="Henrissat B."/>
            <person name="Andreopoulos B."/>
            <person name="Martin F.M."/>
            <person name="Harder C.B."/>
            <person name="Rigling D."/>
            <person name="Ford K.L."/>
            <person name="Foster G.D."/>
            <person name="Pangilinan J."/>
            <person name="Papanicolaou A."/>
            <person name="Barry K."/>
            <person name="LaButti K."/>
            <person name="Viragh M."/>
            <person name="Koriabine M."/>
            <person name="Yan M."/>
            <person name="Riley R."/>
            <person name="Champramary S."/>
            <person name="Plett K.L."/>
            <person name="Tsai I.J."/>
            <person name="Slot J."/>
            <person name="Sipos G."/>
            <person name="Plett J."/>
            <person name="Nagy L.G."/>
            <person name="Grigoriev I.V."/>
        </authorList>
    </citation>
    <scope>NUCLEOTIDE SEQUENCE</scope>
    <source>
        <strain evidence="4">HWK02</strain>
    </source>
</reference>
<dbReference type="Proteomes" id="UP001175228">
    <property type="component" value="Unassembled WGS sequence"/>
</dbReference>
<dbReference type="Pfam" id="PF00656">
    <property type="entry name" value="Peptidase_C14"/>
    <property type="match status" value="1"/>
</dbReference>
<evidence type="ECO:0000256" key="1">
    <source>
        <dbReference type="ARBA" id="ARBA00009005"/>
    </source>
</evidence>
<dbReference type="EMBL" id="JAUEPU010000172">
    <property type="protein sequence ID" value="KAK0474458.1"/>
    <property type="molecule type" value="Genomic_DNA"/>
</dbReference>
<proteinExistence type="inferred from homology"/>
<feature type="domain" description="Peptidase C14 caspase" evidence="3">
    <location>
        <begin position="31"/>
        <end position="363"/>
    </location>
</feature>
<name>A0AA39NZX7_9AGAR</name>
<organism evidence="4 5">
    <name type="scientific">Armillaria luteobubalina</name>
    <dbReference type="NCBI Taxonomy" id="153913"/>
    <lineage>
        <taxon>Eukaryota</taxon>
        <taxon>Fungi</taxon>
        <taxon>Dikarya</taxon>
        <taxon>Basidiomycota</taxon>
        <taxon>Agaricomycotina</taxon>
        <taxon>Agaricomycetes</taxon>
        <taxon>Agaricomycetidae</taxon>
        <taxon>Agaricales</taxon>
        <taxon>Marasmiineae</taxon>
        <taxon>Physalacriaceae</taxon>
        <taxon>Armillaria</taxon>
    </lineage>
</organism>
<dbReference type="Gene3D" id="3.40.50.1460">
    <property type="match status" value="1"/>
</dbReference>
<comment type="caution">
    <text evidence="4">The sequence shown here is derived from an EMBL/GenBank/DDBJ whole genome shotgun (WGS) entry which is preliminary data.</text>
</comment>
<comment type="similarity">
    <text evidence="1">Belongs to the peptidase C14B family.</text>
</comment>
<evidence type="ECO:0000313" key="4">
    <source>
        <dbReference type="EMBL" id="KAK0474458.1"/>
    </source>
</evidence>
<accession>A0AA39NZX7</accession>
<sequence length="398" mass="44994">MVSGSRLLRSLISPPCRSLPDPPSSGREVLRKALLIGISYVQEEYHSDPQHQLGKGPEIDVDRIHALLQDEFKFKKEDITVLTDFPDVPRETWPTKMNIERAIHSFVDGAQAGDIHFIFYAGHGYQIRNDDSHEDDKQDEHIVPCDALGPDFIEKKMIIDDLLKSILVMPLAAADANLTVIFFSQRFRYRPDLIQLKAVFDCCHSGTVLDLSHYRCNDCTSWKRTGNTFLSIYFQQPPKEWITACHIYRHIFSKPSLDLTMMVPLTMNTFGSAVAVYLDLYTKDCRGLCLLPKRRGPGCVVCISACRDEELALGSDKRGGSLTRALIRALRENTKLTLKELNVSINAEVMTRSKAAEKRRKQQQKTDTAEGLLKIIQRPQPLAFGKSSSVSDFHDLAE</sequence>
<dbReference type="GO" id="GO:0004197">
    <property type="term" value="F:cysteine-type endopeptidase activity"/>
    <property type="evidence" value="ECO:0007669"/>
    <property type="project" value="InterPro"/>
</dbReference>
<dbReference type="PANTHER" id="PTHR48104">
    <property type="entry name" value="METACASPASE-4"/>
    <property type="match status" value="1"/>
</dbReference>
<keyword evidence="5" id="KW-1185">Reference proteome</keyword>
<dbReference type="InterPro" id="IPR011600">
    <property type="entry name" value="Pept_C14_caspase"/>
</dbReference>